<gene>
    <name evidence="1" type="ORF">COLO4_07988</name>
</gene>
<accession>A0A1R3KHU8</accession>
<sequence length="48" mass="5469">MGVRVYSAQNQDKEEGSPVTDLQIISSFATELASWQLAHLSYCDYRLF</sequence>
<evidence type="ECO:0000313" key="1">
    <source>
        <dbReference type="EMBL" id="OMP06666.1"/>
    </source>
</evidence>
<keyword evidence="2" id="KW-1185">Reference proteome</keyword>
<dbReference type="Proteomes" id="UP000187203">
    <property type="component" value="Unassembled WGS sequence"/>
</dbReference>
<evidence type="ECO:0000313" key="2">
    <source>
        <dbReference type="Proteomes" id="UP000187203"/>
    </source>
</evidence>
<comment type="caution">
    <text evidence="1">The sequence shown here is derived from an EMBL/GenBank/DDBJ whole genome shotgun (WGS) entry which is preliminary data.</text>
</comment>
<protein>
    <submittedName>
        <fullName evidence="1">Uncharacterized protein</fullName>
    </submittedName>
</protein>
<dbReference type="EMBL" id="AWUE01013547">
    <property type="protein sequence ID" value="OMP06666.1"/>
    <property type="molecule type" value="Genomic_DNA"/>
</dbReference>
<name>A0A1R3KHU8_9ROSI</name>
<reference evidence="2" key="1">
    <citation type="submission" date="2013-09" db="EMBL/GenBank/DDBJ databases">
        <title>Corchorus olitorius genome sequencing.</title>
        <authorList>
            <person name="Alam M."/>
            <person name="Haque M.S."/>
            <person name="Islam M.S."/>
            <person name="Emdad E.M."/>
            <person name="Islam M.M."/>
            <person name="Ahmed B."/>
            <person name="Halim A."/>
            <person name="Hossen Q.M.M."/>
            <person name="Hossain M.Z."/>
            <person name="Ahmed R."/>
            <person name="Khan M.M."/>
            <person name="Islam R."/>
            <person name="Rashid M.M."/>
            <person name="Khan S.A."/>
            <person name="Rahman M.S."/>
            <person name="Alam M."/>
            <person name="Yahiya A.S."/>
            <person name="Khan M.S."/>
            <person name="Azam M.S."/>
            <person name="Haque T."/>
            <person name="Lashkar M.Z.H."/>
            <person name="Akhand A.I."/>
            <person name="Morshed G."/>
            <person name="Roy S."/>
            <person name="Uddin K.S."/>
            <person name="Rabeya T."/>
            <person name="Hossain A.S."/>
            <person name="Chowdhury A."/>
            <person name="Snigdha A.R."/>
            <person name="Mortoza M.S."/>
            <person name="Matin S.A."/>
            <person name="Hoque S.M.E."/>
            <person name="Islam M.K."/>
            <person name="Roy D.K."/>
            <person name="Haider R."/>
            <person name="Moosa M.M."/>
            <person name="Elias S.M."/>
            <person name="Hasan A.M."/>
            <person name="Jahan S."/>
            <person name="Shafiuddin M."/>
            <person name="Mahmood N."/>
            <person name="Shommy N.S."/>
        </authorList>
    </citation>
    <scope>NUCLEOTIDE SEQUENCE [LARGE SCALE GENOMIC DNA]</scope>
    <source>
        <strain evidence="2">cv. O-4</strain>
    </source>
</reference>
<dbReference type="AlphaFoldDB" id="A0A1R3KHU8"/>
<proteinExistence type="predicted"/>
<organism evidence="1 2">
    <name type="scientific">Corchorus olitorius</name>
    <dbReference type="NCBI Taxonomy" id="93759"/>
    <lineage>
        <taxon>Eukaryota</taxon>
        <taxon>Viridiplantae</taxon>
        <taxon>Streptophyta</taxon>
        <taxon>Embryophyta</taxon>
        <taxon>Tracheophyta</taxon>
        <taxon>Spermatophyta</taxon>
        <taxon>Magnoliopsida</taxon>
        <taxon>eudicotyledons</taxon>
        <taxon>Gunneridae</taxon>
        <taxon>Pentapetalae</taxon>
        <taxon>rosids</taxon>
        <taxon>malvids</taxon>
        <taxon>Malvales</taxon>
        <taxon>Malvaceae</taxon>
        <taxon>Grewioideae</taxon>
        <taxon>Apeibeae</taxon>
        <taxon>Corchorus</taxon>
    </lineage>
</organism>